<evidence type="ECO:0000313" key="2">
    <source>
        <dbReference type="Proteomes" id="UP001304461"/>
    </source>
</evidence>
<dbReference type="RefSeq" id="WP_323305148.1">
    <property type="nucleotide sequence ID" value="NZ_JAYGHX010000003.1"/>
</dbReference>
<comment type="caution">
    <text evidence="1">The sequence shown here is derived from an EMBL/GenBank/DDBJ whole genome shotgun (WGS) entry which is preliminary data.</text>
</comment>
<evidence type="ECO:0008006" key="3">
    <source>
        <dbReference type="Google" id="ProtNLM"/>
    </source>
</evidence>
<gene>
    <name evidence="1" type="ORF">VB738_07515</name>
</gene>
<dbReference type="EMBL" id="JAYGHX010000003">
    <property type="protein sequence ID" value="MEA5391109.1"/>
    <property type="molecule type" value="Genomic_DNA"/>
</dbReference>
<accession>A0ABU5RTI6</accession>
<proteinExistence type="predicted"/>
<organism evidence="1 2">
    <name type="scientific">Cyanobium gracile UHCC 0139</name>
    <dbReference type="NCBI Taxonomy" id="3110308"/>
    <lineage>
        <taxon>Bacteria</taxon>
        <taxon>Bacillati</taxon>
        <taxon>Cyanobacteriota</taxon>
        <taxon>Cyanophyceae</taxon>
        <taxon>Synechococcales</taxon>
        <taxon>Prochlorococcaceae</taxon>
        <taxon>Cyanobium</taxon>
    </lineage>
</organism>
<reference evidence="1 2" key="1">
    <citation type="submission" date="2023-12" db="EMBL/GenBank/DDBJ databases">
        <title>Baltic Sea Cyanobacteria.</title>
        <authorList>
            <person name="Delbaje E."/>
            <person name="Fewer D.P."/>
            <person name="Shishido T.K."/>
        </authorList>
    </citation>
    <scope>NUCLEOTIDE SEQUENCE [LARGE SCALE GENOMIC DNA]</scope>
    <source>
        <strain evidence="1 2">UHCC 0139</strain>
    </source>
</reference>
<evidence type="ECO:0000313" key="1">
    <source>
        <dbReference type="EMBL" id="MEA5391109.1"/>
    </source>
</evidence>
<sequence>MKPLLFTGLISLAGLVVAPSQVRAHAIESSLERLTTLNESLNRSAAAPGPETLRLESQFSGGQPASDAAVRIVPPDGGTPIELGRTGADGSIVFTLPPQASRQWEVQVDAGPGHRDYLELPEAEASPAAPARVSRSDPYPRVEGWAYLPPLGVLAVAGLAGMLRLRRPS</sequence>
<protein>
    <recommendedName>
        <fullName evidence="3">Carboxypeptidase regulatory-like domain-containing protein</fullName>
    </recommendedName>
</protein>
<keyword evidence="2" id="KW-1185">Reference proteome</keyword>
<name>A0ABU5RTI6_9CYAN</name>
<dbReference type="Proteomes" id="UP001304461">
    <property type="component" value="Unassembled WGS sequence"/>
</dbReference>